<dbReference type="PANTHER" id="PTHR13950:SF9">
    <property type="entry name" value="RABCONNECTIN-3A"/>
    <property type="match status" value="1"/>
</dbReference>
<dbReference type="FunCoup" id="A0A448YFX2">
    <property type="interactions" value="73"/>
</dbReference>
<dbReference type="InterPro" id="IPR036322">
    <property type="entry name" value="WD40_repeat_dom_sf"/>
</dbReference>
<dbReference type="InParanoid" id="A0A448YFX2"/>
<dbReference type="GO" id="GO:0007035">
    <property type="term" value="P:vacuolar acidification"/>
    <property type="evidence" value="ECO:0007669"/>
    <property type="project" value="TreeGrafter"/>
</dbReference>
<dbReference type="Proteomes" id="UP000290900">
    <property type="component" value="Unassembled WGS sequence"/>
</dbReference>
<evidence type="ECO:0000313" key="3">
    <source>
        <dbReference type="EMBL" id="VEU19824.1"/>
    </source>
</evidence>
<dbReference type="Gene3D" id="2.130.10.10">
    <property type="entry name" value="YVTN repeat-like/Quinoprotein amine dehydrogenase"/>
    <property type="match status" value="1"/>
</dbReference>
<dbReference type="InterPro" id="IPR022033">
    <property type="entry name" value="Rav1p_C"/>
</dbReference>
<feature type="domain" description="RAVE complex protein Rav1 C-terminal" evidence="2">
    <location>
        <begin position="763"/>
        <end position="1417"/>
    </location>
</feature>
<proteinExistence type="predicted"/>
<evidence type="ECO:0000256" key="1">
    <source>
        <dbReference type="SAM" id="MobiDB-lite"/>
    </source>
</evidence>
<dbReference type="GO" id="GO:0043291">
    <property type="term" value="C:RAVE complex"/>
    <property type="evidence" value="ECO:0007669"/>
    <property type="project" value="TreeGrafter"/>
</dbReference>
<dbReference type="OrthoDB" id="342131at2759"/>
<dbReference type="InterPro" id="IPR052208">
    <property type="entry name" value="DmX-like/RAVE_component"/>
</dbReference>
<organism evidence="3 4">
    <name type="scientific">Brettanomyces naardenensis</name>
    <name type="common">Yeast</name>
    <dbReference type="NCBI Taxonomy" id="13370"/>
    <lineage>
        <taxon>Eukaryota</taxon>
        <taxon>Fungi</taxon>
        <taxon>Dikarya</taxon>
        <taxon>Ascomycota</taxon>
        <taxon>Saccharomycotina</taxon>
        <taxon>Pichiomycetes</taxon>
        <taxon>Pichiales</taxon>
        <taxon>Pichiaceae</taxon>
        <taxon>Brettanomyces</taxon>
    </lineage>
</organism>
<accession>A0A448YFX2</accession>
<keyword evidence="4" id="KW-1185">Reference proteome</keyword>
<evidence type="ECO:0000259" key="2">
    <source>
        <dbReference type="Pfam" id="PF12234"/>
    </source>
</evidence>
<feature type="region of interest" description="Disordered" evidence="1">
    <location>
        <begin position="1444"/>
        <end position="1500"/>
    </location>
</feature>
<dbReference type="STRING" id="13370.A0A448YFX2"/>
<protein>
    <submittedName>
        <fullName evidence="3">DEKNAAC100478</fullName>
    </submittedName>
</protein>
<feature type="compositionally biased region" description="Basic and acidic residues" evidence="1">
    <location>
        <begin position="1464"/>
        <end position="1476"/>
    </location>
</feature>
<name>A0A448YFX2_BRENA</name>
<reference evidence="3 4" key="1">
    <citation type="submission" date="2018-12" db="EMBL/GenBank/DDBJ databases">
        <authorList>
            <person name="Tiukova I."/>
            <person name="Dainat J."/>
        </authorList>
    </citation>
    <scope>NUCLEOTIDE SEQUENCE [LARGE SCALE GENOMIC DNA]</scope>
</reference>
<dbReference type="EMBL" id="CAACVR010000001">
    <property type="protein sequence ID" value="VEU19824.1"/>
    <property type="molecule type" value="Genomic_DNA"/>
</dbReference>
<sequence>MTISFLPGEPNRSPEACSFVNWNSIQILAYCSGNNLVLLTKNGHHLQTIYLPADAFAVDINSVNGKIALAIKDELYIYTPTVSNFYSFNFGGRKDLDELGIQWSLEAKLKNEKDATNINCISWSDSCEIKTDELASGEFLSLPPEFHSETTCELVAGSDQSLTLWRLYYKPVDGKSTIHKKMLWHKDQPNSVHMVKFSPNASCIVSTGFCDRLVKLWYRLSFGIETAEFELYYIPHPTVVTSLRWKTYPIHTNSAYGSIAPSRTGSQTPFNLDMVKASNGIVKLDLSKLGGSSSERHSLASLTSDRKQHNILYTVSADSVLRVFSTYKLDSGFEVYLNGSIDLYDGEPDAKREGIKKFVSFIDNSVAEYGINKTLQLLEGDGAPLDSATPMGKRGDISCYEYETDPKFPATGSGLFNQSQDLQGLLQENVEICLVFDSASNCKLYCLGNLGQPVPKKMTVYRMNQKFDRSGKSMACDIVFGDHCMPCDSRSLVIHHLLLSKYSSETELTMAVQDLFKNTIRIVAFTFKDIFQFNVNYPDRNSNDQKSLVSGFAPVKTVKIGVLQDKLTGHNKSIRRLIRSTDGSSLLSATRFNENFLWFIIPLGHGRTTLNKKSTILTPSPIIEAAIWKKGDYVLTLVAGKLICYDCRLQAQYHEKVTKLAPAMCSLPADTSETPMCFFLLPELAEDKCHMVAVYKDKRCKAWEALLTDNGNRMKISEFRVDGLPGCDGDSLHLVSAIDPVGWTASVDSIGRDVLASVTVEGFVRIYFALVTDTEVIWYLKTSFMTGIEDCSFLSGSSVNKLAIAGKGMDNLTIWDTRLGTQEYEEDFETDTIKDIDWTATLYHQAILSVGFSSYALLYTQLRYDYTNQTPTFAKIKKVSIAEQTTHSIGDSTWMSDGMLVMGVGNQFYISDKLLDANTDIITSRAIGTLEIVSNDLFHLCSALNGPLPLYHPQFIIQVLLTGRFTVIEVILVRLSKILRELDLGHGRSIDASLNLDYEDLIISQDDSKNKDSSVYDQVFDTTGESGSYKHERFTSETADILIEKLQKYKLPYLTGHQQITLSYTINIMKDILLRLRGILDYNALRFYLGLRLFHVNVSKSADPQTRATKTITMRDVTFAMHSDNKDLLFNIINEQAGLKLDWLNAKRYGISYWLNLQKLTEAMEMIARNEFFKFEQAHDGKKDPSRCAIFYLALKKKQILFGLWKTAVGHPEQAKMIKFLSHDFEDERWKKAASKNAYVLMAKHRYLDAAYFFLLADSVNDCVDVIVQKMDDVALAVAVSRTYEQSDHGESLKRILIRNVLPKAIDDNDRWYLSWCFWVFRDRRNAIQSLIKPIEEVIEDITRVVPEFKMSKSSDIHKINSVKNEDPVLLVMYQSLRNRNVKYFQGAKELSPGVEFDFVIKAATMYQNMGCDWISLFTTRNWKFVSDRETGDQEAKKMLNTESVNEGPTEVPGILDEYTSPLPEKEDKKVDELDKKVKRTQPHPSAFAEPDMSAFDFGF</sequence>
<dbReference type="SUPFAM" id="SSF50978">
    <property type="entry name" value="WD40 repeat-like"/>
    <property type="match status" value="2"/>
</dbReference>
<dbReference type="PANTHER" id="PTHR13950">
    <property type="entry name" value="RABCONNECTIN-RELATED"/>
    <property type="match status" value="1"/>
</dbReference>
<dbReference type="Pfam" id="PF12234">
    <property type="entry name" value="Rav1p_C"/>
    <property type="match status" value="1"/>
</dbReference>
<gene>
    <name evidence="3" type="ORF">BRENAR_LOCUS560</name>
</gene>
<dbReference type="InterPro" id="IPR015943">
    <property type="entry name" value="WD40/YVTN_repeat-like_dom_sf"/>
</dbReference>
<evidence type="ECO:0000313" key="4">
    <source>
        <dbReference type="Proteomes" id="UP000290900"/>
    </source>
</evidence>